<reference evidence="1" key="1">
    <citation type="submission" date="2023-04" db="EMBL/GenBank/DDBJ databases">
        <title>Draft Genome sequencing of Naganishia species isolated from polar environments using Oxford Nanopore Technology.</title>
        <authorList>
            <person name="Leo P."/>
            <person name="Venkateswaran K."/>
        </authorList>
    </citation>
    <scope>NUCLEOTIDE SEQUENCE</scope>
    <source>
        <strain evidence="1">MNA-CCFEE 5261</strain>
    </source>
</reference>
<gene>
    <name evidence="1" type="ORF">QFC19_003373</name>
</gene>
<dbReference type="EMBL" id="JASBWR010000032">
    <property type="protein sequence ID" value="KAJ9105805.1"/>
    <property type="molecule type" value="Genomic_DNA"/>
</dbReference>
<evidence type="ECO:0000313" key="1">
    <source>
        <dbReference type="EMBL" id="KAJ9105805.1"/>
    </source>
</evidence>
<accession>A0ACC2W239</accession>
<name>A0ACC2W239_9TREE</name>
<comment type="caution">
    <text evidence="1">The sequence shown here is derived from an EMBL/GenBank/DDBJ whole genome shotgun (WGS) entry which is preliminary data.</text>
</comment>
<keyword evidence="2" id="KW-1185">Reference proteome</keyword>
<organism evidence="1 2">
    <name type="scientific">Naganishia cerealis</name>
    <dbReference type="NCBI Taxonomy" id="610337"/>
    <lineage>
        <taxon>Eukaryota</taxon>
        <taxon>Fungi</taxon>
        <taxon>Dikarya</taxon>
        <taxon>Basidiomycota</taxon>
        <taxon>Agaricomycotina</taxon>
        <taxon>Tremellomycetes</taxon>
        <taxon>Filobasidiales</taxon>
        <taxon>Filobasidiaceae</taxon>
        <taxon>Naganishia</taxon>
    </lineage>
</organism>
<sequence>MDYFDDDVTSAVESFLTGGPSTFISGVGTQLHSLFGKEEQQGAETCTSLPDDWPKWLDPALCSLTEDASTGELKGFNDLIDIQHDNPDFRNGGRGNEEMHMHPRLLNHVGRGVSFISIEPEPPWICGDDTLPIPDPLSDNEFGSLVNWDPPTPSDSDNQYVIKPVDSLDLIRTSVKPESFDDSSEGSLPLPVALVPMHHDLSPDKQQAATLYPSEDDYMRKAPYWVRPDLEPAVSMFDATNDVGPPQPSYHDFICPEPDDIVPSTEIDW</sequence>
<proteinExistence type="predicted"/>
<evidence type="ECO:0000313" key="2">
    <source>
        <dbReference type="Proteomes" id="UP001241377"/>
    </source>
</evidence>
<dbReference type="Proteomes" id="UP001241377">
    <property type="component" value="Unassembled WGS sequence"/>
</dbReference>
<protein>
    <submittedName>
        <fullName evidence="1">Uncharacterized protein</fullName>
    </submittedName>
</protein>